<evidence type="ECO:0000256" key="1">
    <source>
        <dbReference type="SAM" id="MobiDB-lite"/>
    </source>
</evidence>
<evidence type="ECO:0000313" key="3">
    <source>
        <dbReference type="EMBL" id="MBB1244188.1"/>
    </source>
</evidence>
<evidence type="ECO:0000259" key="2">
    <source>
        <dbReference type="Pfam" id="PF16976"/>
    </source>
</evidence>
<comment type="caution">
    <text evidence="3">The sequence shown here is derived from an EMBL/GenBank/DDBJ whole genome shotgun (WGS) entry which is preliminary data.</text>
</comment>
<dbReference type="InterPro" id="IPR031571">
    <property type="entry name" value="RcpC_dom"/>
</dbReference>
<sequence>MVGLVLLGRGAGSPSTPDDTAARSTERVTTADRAASADKRGEERAAGGEATAAPRAARVLVPVRIADAEVVRLLEPGDRVDVFASPDGLSGGFAGDARAGATRLVARRARVAKIPDRSSAGVGRDTGRPAEAEPIPGAGGALVVLAVPPSAARELAGAAADTLSVALW</sequence>
<keyword evidence="4" id="KW-1185">Reference proteome</keyword>
<organism evidence="3 4">
    <name type="scientific">Streptomyces durbertensis</name>
    <dbReference type="NCBI Taxonomy" id="2448886"/>
    <lineage>
        <taxon>Bacteria</taxon>
        <taxon>Bacillati</taxon>
        <taxon>Actinomycetota</taxon>
        <taxon>Actinomycetes</taxon>
        <taxon>Kitasatosporales</taxon>
        <taxon>Streptomycetaceae</taxon>
        <taxon>Streptomyces</taxon>
    </lineage>
</organism>
<feature type="region of interest" description="Disordered" evidence="1">
    <location>
        <begin position="7"/>
        <end position="53"/>
    </location>
</feature>
<gene>
    <name evidence="3" type="ORF">GL263_11555</name>
</gene>
<feature type="domain" description="Flp pilus assembly protein RcpC/CpaB" evidence="2">
    <location>
        <begin position="66"/>
        <end position="161"/>
    </location>
</feature>
<protein>
    <recommendedName>
        <fullName evidence="2">Flp pilus assembly protein RcpC/CpaB domain-containing protein</fullName>
    </recommendedName>
</protein>
<feature type="compositionally biased region" description="Basic and acidic residues" evidence="1">
    <location>
        <begin position="20"/>
        <end position="46"/>
    </location>
</feature>
<proteinExistence type="predicted"/>
<accession>A0ABR6EFS0</accession>
<reference evidence="4" key="1">
    <citation type="journal article" date="2020" name="Syst. Appl. Microbiol.">
        <title>Streptomyces alkaliterrae sp. nov., isolated from an alkaline soil, and emended descriptions of Streptomyces alkaliphilus, Streptomyces calidiresistens and Streptomyces durbertensis.</title>
        <authorList>
            <person name="Swiecimska M."/>
            <person name="Golinska P."/>
            <person name="Nouioui I."/>
            <person name="Wypij M."/>
            <person name="Rai M."/>
            <person name="Sangal V."/>
            <person name="Goodfellow M."/>
        </authorList>
    </citation>
    <scope>NUCLEOTIDE SEQUENCE [LARGE SCALE GENOMIC DNA]</scope>
    <source>
        <strain evidence="4">DSM 104538</strain>
    </source>
</reference>
<name>A0ABR6EFS0_9ACTN</name>
<dbReference type="Pfam" id="PF16976">
    <property type="entry name" value="RcpC"/>
    <property type="match status" value="1"/>
</dbReference>
<evidence type="ECO:0000313" key="4">
    <source>
        <dbReference type="Proteomes" id="UP000766698"/>
    </source>
</evidence>
<dbReference type="Proteomes" id="UP000766698">
    <property type="component" value="Unassembled WGS sequence"/>
</dbReference>
<dbReference type="EMBL" id="WMLF01000132">
    <property type="protein sequence ID" value="MBB1244188.1"/>
    <property type="molecule type" value="Genomic_DNA"/>
</dbReference>